<dbReference type="InterPro" id="IPR052723">
    <property type="entry name" value="Acyl-CoA_thioesterase_PaaI"/>
</dbReference>
<dbReference type="EMBL" id="QYAD01000002">
    <property type="protein sequence ID" value="MBL3689593.1"/>
    <property type="molecule type" value="Genomic_DNA"/>
</dbReference>
<keyword evidence="1" id="KW-0378">Hydrolase</keyword>
<proteinExistence type="predicted"/>
<gene>
    <name evidence="3" type="primary">paaI</name>
    <name evidence="3" type="ORF">D3226_06420</name>
</gene>
<comment type="caution">
    <text evidence="3">The sequence shown here is derived from an EMBL/GenBank/DDBJ whole genome shotgun (WGS) entry which is preliminary data.</text>
</comment>
<dbReference type="CDD" id="cd03443">
    <property type="entry name" value="PaaI_thioesterase"/>
    <property type="match status" value="1"/>
</dbReference>
<evidence type="ECO:0000313" key="3">
    <source>
        <dbReference type="EMBL" id="MBL3689593.1"/>
    </source>
</evidence>
<evidence type="ECO:0000259" key="2">
    <source>
        <dbReference type="Pfam" id="PF03061"/>
    </source>
</evidence>
<dbReference type="NCBIfam" id="TIGR02286">
    <property type="entry name" value="PaaD"/>
    <property type="match status" value="1"/>
</dbReference>
<name>A0ABS1SN62_9MICO</name>
<reference evidence="3 4" key="1">
    <citation type="submission" date="2018-09" db="EMBL/GenBank/DDBJ databases">
        <title>Comparative genomics of Leucobacter spp.</title>
        <authorList>
            <person name="Reis A.C."/>
            <person name="Kolvenbach B.A."/>
            <person name="Corvini P.F.X."/>
            <person name="Nunes O.C."/>
        </authorList>
    </citation>
    <scope>NUCLEOTIDE SEQUENCE [LARGE SCALE GENOMIC DNA]</scope>
    <source>
        <strain evidence="3 4">L-1</strain>
    </source>
</reference>
<dbReference type="SUPFAM" id="SSF54637">
    <property type="entry name" value="Thioesterase/thiol ester dehydrase-isomerase"/>
    <property type="match status" value="1"/>
</dbReference>
<dbReference type="NCBIfam" id="TIGR00369">
    <property type="entry name" value="unchar_dom_1"/>
    <property type="match status" value="1"/>
</dbReference>
<keyword evidence="4" id="KW-1185">Reference proteome</keyword>
<evidence type="ECO:0000313" key="4">
    <source>
        <dbReference type="Proteomes" id="UP001646141"/>
    </source>
</evidence>
<dbReference type="Pfam" id="PF03061">
    <property type="entry name" value="4HBT"/>
    <property type="match status" value="1"/>
</dbReference>
<protein>
    <submittedName>
        <fullName evidence="3">Hydroxyphenylacetyl-CoA thioesterase PaaI</fullName>
    </submittedName>
</protein>
<evidence type="ECO:0000256" key="1">
    <source>
        <dbReference type="ARBA" id="ARBA00022801"/>
    </source>
</evidence>
<dbReference type="PANTHER" id="PTHR42856">
    <property type="entry name" value="ACYL-COENZYME A THIOESTERASE PAAI"/>
    <property type="match status" value="1"/>
</dbReference>
<sequence length="165" mass="17531">MSSLPNPSTVTATQAPPRAELTTAEIPLDASWSATAMLRTDTAKEAFGIRVLELERGRAVLDMLIREDMTNGFGIAHGGMVFTLADTAFAYACNEGENAVVASGADIAFTRATHAGDLLTAVAERRWLAGRNGLYDITVTDQHGDTVAEFRGRSFATNRALPVSG</sequence>
<dbReference type="InterPro" id="IPR029069">
    <property type="entry name" value="HotDog_dom_sf"/>
</dbReference>
<dbReference type="Proteomes" id="UP001646141">
    <property type="component" value="Unassembled WGS sequence"/>
</dbReference>
<feature type="domain" description="Thioesterase" evidence="2">
    <location>
        <begin position="73"/>
        <end position="147"/>
    </location>
</feature>
<organism evidence="3 4">
    <name type="scientific">Leucobacter chromiireducens subsp. chromiireducens</name>
    <dbReference type="NCBI Taxonomy" id="660067"/>
    <lineage>
        <taxon>Bacteria</taxon>
        <taxon>Bacillati</taxon>
        <taxon>Actinomycetota</taxon>
        <taxon>Actinomycetes</taxon>
        <taxon>Micrococcales</taxon>
        <taxon>Microbacteriaceae</taxon>
        <taxon>Leucobacter</taxon>
    </lineage>
</organism>
<accession>A0ABS1SN62</accession>
<dbReference type="Gene3D" id="3.10.129.10">
    <property type="entry name" value="Hotdog Thioesterase"/>
    <property type="match status" value="1"/>
</dbReference>
<dbReference type="InterPro" id="IPR011973">
    <property type="entry name" value="PaaD"/>
</dbReference>
<dbReference type="InterPro" id="IPR003736">
    <property type="entry name" value="PAAI_dom"/>
</dbReference>
<dbReference type="PANTHER" id="PTHR42856:SF1">
    <property type="entry name" value="ACYL-COENZYME A THIOESTERASE PAAI"/>
    <property type="match status" value="1"/>
</dbReference>
<dbReference type="InterPro" id="IPR006683">
    <property type="entry name" value="Thioestr_dom"/>
</dbReference>